<proteinExistence type="predicted"/>
<dbReference type="EMBL" id="CAMGYJ010000009">
    <property type="protein sequence ID" value="CAI0471212.1"/>
    <property type="molecule type" value="Genomic_DNA"/>
</dbReference>
<accession>A0AAV0PKV0</accession>
<dbReference type="AlphaFoldDB" id="A0AAV0PKV0"/>
<evidence type="ECO:0000313" key="2">
    <source>
        <dbReference type="EMBL" id="CAI0471212.1"/>
    </source>
</evidence>
<feature type="non-terminal residue" evidence="2">
    <location>
        <position position="1"/>
    </location>
</feature>
<dbReference type="Proteomes" id="UP001154282">
    <property type="component" value="Unassembled WGS sequence"/>
</dbReference>
<evidence type="ECO:0008006" key="4">
    <source>
        <dbReference type="Google" id="ProtNLM"/>
    </source>
</evidence>
<feature type="region of interest" description="Disordered" evidence="1">
    <location>
        <begin position="295"/>
        <end position="315"/>
    </location>
</feature>
<comment type="caution">
    <text evidence="2">The sequence shown here is derived from an EMBL/GenBank/DDBJ whole genome shotgun (WGS) entry which is preliminary data.</text>
</comment>
<feature type="compositionally biased region" description="Low complexity" evidence="1">
    <location>
        <begin position="435"/>
        <end position="450"/>
    </location>
</feature>
<sequence>PPHFLSLGFRFPPPSHLPSVFIFVSPISPSLSLWVSGLLEKMAKQGRSRKSEAVGKGKVTPIQVAFLVDRYLCENNFSETRAVFRNEAASLISKSPVNEAPKSLLGLGMILNDYISLKEQKVMLDQERVCLEQEKIRVQNLLNGMQQVMNVYNGTSPAVPSAVPLIQQASATKQVAVIPQPPQARICALGTDGNTIKSPNMVPIPTTASNVVANLPATRKRGGSATNRVLKAPNASKKAKLLSGTTPTTATTNRPGNASIANEVVQCSSLVASSPNNCLPQVANGASIAKRLFNQPHSSGPETPPQSITCSATTTPQNVTPTGCTVITSERVMVSPCKHISYTVERNRCITSPLKPGFKRSGKRDCVKGRLDFGGSDEIMPRVDEEASTPESDKDENVFGLDLPDIFGPNFSFSDLMSDLDFGMEGFASCPCEPTSGASTDSASGTSQDGNTGGDQVFSEFCSSVTEVISGNDIQGSDAVTAVQSVTKSITILQTDPMGSQKQQD</sequence>
<protein>
    <recommendedName>
        <fullName evidence="4">LisH domain-containing protein</fullName>
    </recommendedName>
</protein>
<dbReference type="PANTHER" id="PTHR35117:SF1">
    <property type="entry name" value="MYOSIN-M HEAVY PROTEIN"/>
    <property type="match status" value="1"/>
</dbReference>
<feature type="region of interest" description="Disordered" evidence="1">
    <location>
        <begin position="433"/>
        <end position="455"/>
    </location>
</feature>
<evidence type="ECO:0000313" key="3">
    <source>
        <dbReference type="Proteomes" id="UP001154282"/>
    </source>
</evidence>
<dbReference type="PANTHER" id="PTHR35117">
    <property type="entry name" value="MYOSIN-M HEAVY PROTEIN"/>
    <property type="match status" value="1"/>
</dbReference>
<organism evidence="2 3">
    <name type="scientific">Linum tenue</name>
    <dbReference type="NCBI Taxonomy" id="586396"/>
    <lineage>
        <taxon>Eukaryota</taxon>
        <taxon>Viridiplantae</taxon>
        <taxon>Streptophyta</taxon>
        <taxon>Embryophyta</taxon>
        <taxon>Tracheophyta</taxon>
        <taxon>Spermatophyta</taxon>
        <taxon>Magnoliopsida</taxon>
        <taxon>eudicotyledons</taxon>
        <taxon>Gunneridae</taxon>
        <taxon>Pentapetalae</taxon>
        <taxon>rosids</taxon>
        <taxon>fabids</taxon>
        <taxon>Malpighiales</taxon>
        <taxon>Linaceae</taxon>
        <taxon>Linum</taxon>
    </lineage>
</organism>
<name>A0AAV0PKV0_9ROSI</name>
<keyword evidence="3" id="KW-1185">Reference proteome</keyword>
<reference evidence="2" key="1">
    <citation type="submission" date="2022-08" db="EMBL/GenBank/DDBJ databases">
        <authorList>
            <person name="Gutierrez-Valencia J."/>
        </authorList>
    </citation>
    <scope>NUCLEOTIDE SEQUENCE</scope>
</reference>
<gene>
    <name evidence="2" type="ORF">LITE_LOCUS38830</name>
</gene>
<evidence type="ECO:0000256" key="1">
    <source>
        <dbReference type="SAM" id="MobiDB-lite"/>
    </source>
</evidence>